<dbReference type="Pfam" id="PF00665">
    <property type="entry name" value="rve"/>
    <property type="match status" value="1"/>
</dbReference>
<dbReference type="PANTHER" id="PTHR46889">
    <property type="entry name" value="TRANSPOSASE INSF FOR INSERTION SEQUENCE IS3B-RELATED"/>
    <property type="match status" value="1"/>
</dbReference>
<dbReference type="RefSeq" id="WP_281095841.1">
    <property type="nucleotide sequence ID" value="NZ_JARYZI010000031.1"/>
</dbReference>
<dbReference type="InterPro" id="IPR001584">
    <property type="entry name" value="Integrase_cat-core"/>
</dbReference>
<evidence type="ECO:0000313" key="5">
    <source>
        <dbReference type="Proteomes" id="UP001158045"/>
    </source>
</evidence>
<gene>
    <name evidence="4" type="ORF">QE109_17520</name>
</gene>
<dbReference type="InterPro" id="IPR012337">
    <property type="entry name" value="RNaseH-like_sf"/>
</dbReference>
<dbReference type="PROSITE" id="PS50994">
    <property type="entry name" value="INTEGRASE"/>
    <property type="match status" value="1"/>
</dbReference>
<dbReference type="Pfam" id="PF13333">
    <property type="entry name" value="rve_2"/>
    <property type="match status" value="1"/>
</dbReference>
<dbReference type="InterPro" id="IPR009057">
    <property type="entry name" value="Homeodomain-like_sf"/>
</dbReference>
<accession>A0ABT6NHT5</accession>
<dbReference type="Gene3D" id="1.10.10.60">
    <property type="entry name" value="Homeodomain-like"/>
    <property type="match status" value="1"/>
</dbReference>
<dbReference type="EMBL" id="JARYZI010000031">
    <property type="protein sequence ID" value="MDH8679948.1"/>
    <property type="molecule type" value="Genomic_DNA"/>
</dbReference>
<feature type="coiled-coil region" evidence="2">
    <location>
        <begin position="126"/>
        <end position="153"/>
    </location>
</feature>
<organism evidence="4 5">
    <name type="scientific">Fusibacter bizertensis</name>
    <dbReference type="NCBI Taxonomy" id="1488331"/>
    <lineage>
        <taxon>Bacteria</taxon>
        <taxon>Bacillati</taxon>
        <taxon>Bacillota</taxon>
        <taxon>Clostridia</taxon>
        <taxon>Eubacteriales</taxon>
        <taxon>Eubacteriales Family XII. Incertae Sedis</taxon>
        <taxon>Fusibacter</taxon>
    </lineage>
</organism>
<evidence type="ECO:0000256" key="1">
    <source>
        <dbReference type="ARBA" id="ARBA00002286"/>
    </source>
</evidence>
<dbReference type="SUPFAM" id="SSF53098">
    <property type="entry name" value="Ribonuclease H-like"/>
    <property type="match status" value="1"/>
</dbReference>
<dbReference type="Proteomes" id="UP001158045">
    <property type="component" value="Unassembled WGS sequence"/>
</dbReference>
<dbReference type="SUPFAM" id="SSF46689">
    <property type="entry name" value="Homeodomain-like"/>
    <property type="match status" value="1"/>
</dbReference>
<dbReference type="InterPro" id="IPR036397">
    <property type="entry name" value="RNaseH_sf"/>
</dbReference>
<protein>
    <submittedName>
        <fullName evidence="4">IS3 family transposase</fullName>
    </submittedName>
</protein>
<dbReference type="Gene3D" id="3.30.420.10">
    <property type="entry name" value="Ribonuclease H-like superfamily/Ribonuclease H"/>
    <property type="match status" value="1"/>
</dbReference>
<dbReference type="InterPro" id="IPR050900">
    <property type="entry name" value="Transposase_IS3/IS150/IS904"/>
</dbReference>
<dbReference type="InterPro" id="IPR048020">
    <property type="entry name" value="Transpos_IS3"/>
</dbReference>
<feature type="coiled-coil region" evidence="2">
    <location>
        <begin position="59"/>
        <end position="93"/>
    </location>
</feature>
<dbReference type="PANTHER" id="PTHR46889:SF4">
    <property type="entry name" value="TRANSPOSASE INSO FOR INSERTION SEQUENCE ELEMENT IS911B-RELATED"/>
    <property type="match status" value="1"/>
</dbReference>
<dbReference type="NCBIfam" id="NF033516">
    <property type="entry name" value="transpos_IS3"/>
    <property type="match status" value="1"/>
</dbReference>
<evidence type="ECO:0000256" key="2">
    <source>
        <dbReference type="SAM" id="Coils"/>
    </source>
</evidence>
<proteinExistence type="predicted"/>
<reference evidence="4 5" key="1">
    <citation type="submission" date="2023-04" db="EMBL/GenBank/DDBJ databases">
        <title>Fusibacter bizertensis strain WBS, isolated from littoral bottom sediments of the Arctic seas - biochemical and genomic analysis.</title>
        <authorList>
            <person name="Brioukhanov A.L."/>
        </authorList>
    </citation>
    <scope>NUCLEOTIDE SEQUENCE [LARGE SCALE GENOMIC DNA]</scope>
    <source>
        <strain evidence="4 5">WBS</strain>
    </source>
</reference>
<keyword evidence="2" id="KW-0175">Coiled coil</keyword>
<evidence type="ECO:0000313" key="4">
    <source>
        <dbReference type="EMBL" id="MDH8679948.1"/>
    </source>
</evidence>
<dbReference type="InterPro" id="IPR002514">
    <property type="entry name" value="Transposase_8"/>
</dbReference>
<dbReference type="Pfam" id="PF01527">
    <property type="entry name" value="HTH_Tnp_1"/>
    <property type="match status" value="1"/>
</dbReference>
<evidence type="ECO:0000259" key="3">
    <source>
        <dbReference type="PROSITE" id="PS50994"/>
    </source>
</evidence>
<name>A0ABT6NHT5_9FIRM</name>
<dbReference type="InterPro" id="IPR025948">
    <property type="entry name" value="HTH-like_dom"/>
</dbReference>
<dbReference type="Pfam" id="PF13276">
    <property type="entry name" value="HTH_21"/>
    <property type="match status" value="1"/>
</dbReference>
<comment type="caution">
    <text evidence="4">The sequence shown here is derived from an EMBL/GenBank/DDBJ whole genome shotgun (WGS) entry which is preliminary data.</text>
</comment>
<feature type="domain" description="Integrase catalytic" evidence="3">
    <location>
        <begin position="217"/>
        <end position="381"/>
    </location>
</feature>
<comment type="function">
    <text evidence="1">Involved in the transposition of the insertion sequence.</text>
</comment>
<sequence length="385" mass="45886">MANKKHDQHFRQKMIKLRLEEGRTIKSLTDEYHLGNGTLSYWLKKHREECKEDPKLQSETDQMIENRELRKRLEELEKENRFLKKAAGILREGNRQIAYKFIQENNEEFGLRWLLNQFKIVPNAYYNYLKDRRKQYKKQKSHLMNEIRELYHNHAGTLGYRLISDLLERKKVYISYPTTYKYMHEMGIQATLQKKKLKYVKGLIHKTFDNLLEQDFSATAPNEKWCTDFTYLELSNGKKRYNCSIIDLYDRSVIASKNSSFIDSKLAIEALKMAISSHKPARGTILHSDQGSQFSSVAFTEYCKENKIIQSMSRAGCPYDNAVMERYYNSMKNEFINHYSFDTDELLNEAINDYAFVWYNYQRPHSYNNKLTPFEARQAYTRQTI</sequence>
<keyword evidence="5" id="KW-1185">Reference proteome</keyword>